<comment type="caution">
    <text evidence="1">The sequence shown here is derived from an EMBL/GenBank/DDBJ whole genome shotgun (WGS) entry which is preliminary data.</text>
</comment>
<proteinExistence type="predicted"/>
<name>A0A2K3N8N8_TRIPR</name>
<protein>
    <submittedName>
        <fullName evidence="1">Uncharacterized protein</fullName>
    </submittedName>
</protein>
<dbReference type="AlphaFoldDB" id="A0A2K3N8N8"/>
<dbReference type="EMBL" id="ASHM01017737">
    <property type="protein sequence ID" value="PNX99415.1"/>
    <property type="molecule type" value="Genomic_DNA"/>
</dbReference>
<reference evidence="1 2" key="2">
    <citation type="journal article" date="2017" name="Front. Plant Sci.">
        <title>Gene Classification and Mining of Molecular Markers Useful in Red Clover (Trifolium pratense) Breeding.</title>
        <authorList>
            <person name="Istvanek J."/>
            <person name="Dluhosova J."/>
            <person name="Dluhos P."/>
            <person name="Patkova L."/>
            <person name="Nedelnik J."/>
            <person name="Repkova J."/>
        </authorList>
    </citation>
    <scope>NUCLEOTIDE SEQUENCE [LARGE SCALE GENOMIC DNA]</scope>
    <source>
        <strain evidence="2">cv. Tatra</strain>
        <tissue evidence="1">Young leaves</tissue>
    </source>
</reference>
<feature type="non-terminal residue" evidence="1">
    <location>
        <position position="1"/>
    </location>
</feature>
<organism evidence="1 2">
    <name type="scientific">Trifolium pratense</name>
    <name type="common">Red clover</name>
    <dbReference type="NCBI Taxonomy" id="57577"/>
    <lineage>
        <taxon>Eukaryota</taxon>
        <taxon>Viridiplantae</taxon>
        <taxon>Streptophyta</taxon>
        <taxon>Embryophyta</taxon>
        <taxon>Tracheophyta</taxon>
        <taxon>Spermatophyta</taxon>
        <taxon>Magnoliopsida</taxon>
        <taxon>eudicotyledons</taxon>
        <taxon>Gunneridae</taxon>
        <taxon>Pentapetalae</taxon>
        <taxon>rosids</taxon>
        <taxon>fabids</taxon>
        <taxon>Fabales</taxon>
        <taxon>Fabaceae</taxon>
        <taxon>Papilionoideae</taxon>
        <taxon>50 kb inversion clade</taxon>
        <taxon>NPAAA clade</taxon>
        <taxon>Hologalegina</taxon>
        <taxon>IRL clade</taxon>
        <taxon>Trifolieae</taxon>
        <taxon>Trifolium</taxon>
    </lineage>
</organism>
<evidence type="ECO:0000313" key="1">
    <source>
        <dbReference type="EMBL" id="PNX99415.1"/>
    </source>
</evidence>
<dbReference type="Proteomes" id="UP000236291">
    <property type="component" value="Unassembled WGS sequence"/>
</dbReference>
<sequence>VDFTPSDGSPTAAAFEDLDGVTEDGSVLIPLERSNSSAFFQASRTP</sequence>
<gene>
    <name evidence="1" type="ORF">L195_g022680</name>
</gene>
<accession>A0A2K3N8N8</accession>
<evidence type="ECO:0000313" key="2">
    <source>
        <dbReference type="Proteomes" id="UP000236291"/>
    </source>
</evidence>
<reference evidence="1 2" key="1">
    <citation type="journal article" date="2014" name="Am. J. Bot.">
        <title>Genome assembly and annotation for red clover (Trifolium pratense; Fabaceae).</title>
        <authorList>
            <person name="Istvanek J."/>
            <person name="Jaros M."/>
            <person name="Krenek A."/>
            <person name="Repkova J."/>
        </authorList>
    </citation>
    <scope>NUCLEOTIDE SEQUENCE [LARGE SCALE GENOMIC DNA]</scope>
    <source>
        <strain evidence="2">cv. Tatra</strain>
        <tissue evidence="1">Young leaves</tissue>
    </source>
</reference>